<comment type="domain">
    <text evidence="14">The ZP domain is involved in the polymerization of the ZP proteins to form the zona pellucida.</text>
</comment>
<keyword evidence="13" id="KW-0325">Glycoprotein</keyword>
<organism evidence="17 18">
    <name type="scientific">Nothobranchius furzeri</name>
    <name type="common">Turquoise killifish</name>
    <dbReference type="NCBI Taxonomy" id="105023"/>
    <lineage>
        <taxon>Eukaryota</taxon>
        <taxon>Metazoa</taxon>
        <taxon>Chordata</taxon>
        <taxon>Craniata</taxon>
        <taxon>Vertebrata</taxon>
        <taxon>Euteleostomi</taxon>
        <taxon>Actinopterygii</taxon>
        <taxon>Neopterygii</taxon>
        <taxon>Teleostei</taxon>
        <taxon>Neoteleostei</taxon>
        <taxon>Acanthomorphata</taxon>
        <taxon>Ovalentaria</taxon>
        <taxon>Atherinomorphae</taxon>
        <taxon>Cyprinodontiformes</taxon>
        <taxon>Nothobranchiidae</taxon>
        <taxon>Nothobranchius</taxon>
    </lineage>
</organism>
<evidence type="ECO:0000313" key="17">
    <source>
        <dbReference type="Ensembl" id="ENSNFUP00015048239.1"/>
    </source>
</evidence>
<dbReference type="InterPro" id="IPR001507">
    <property type="entry name" value="ZP_dom"/>
</dbReference>
<evidence type="ECO:0000259" key="16">
    <source>
        <dbReference type="PROSITE" id="PS51034"/>
    </source>
</evidence>
<feature type="compositionally biased region" description="Basic and acidic residues" evidence="15">
    <location>
        <begin position="74"/>
        <end position="91"/>
    </location>
</feature>
<evidence type="ECO:0000256" key="12">
    <source>
        <dbReference type="ARBA" id="ARBA00023157"/>
    </source>
</evidence>
<accession>A0A8C6PUE2</accession>
<evidence type="ECO:0000256" key="14">
    <source>
        <dbReference type="RuleBase" id="RU367066"/>
    </source>
</evidence>
<gene>
    <name evidence="17" type="primary">LOC107381092</name>
</gene>
<keyword evidence="10 14" id="KW-1133">Transmembrane helix</keyword>
<evidence type="ECO:0000256" key="5">
    <source>
        <dbReference type="ARBA" id="ARBA00022525"/>
    </source>
</evidence>
<evidence type="ECO:0000256" key="15">
    <source>
        <dbReference type="SAM" id="MobiDB-lite"/>
    </source>
</evidence>
<dbReference type="PRINTS" id="PR00023">
    <property type="entry name" value="ZPELLUCIDA"/>
</dbReference>
<sequence>MGFRVVVFLVFVLLLAVGKLCSAQNPFIFGTNETLHQIEQKPVVSTQLQNQTERSPVTYQLKTYQLRTQTETQKLQKSEKLAAVRPDREPEPQEPTRATEVLAQSPDQNLSFKPDKKEPKVVGEVQQQVPVPAESVSVHCGEEKVTMAVKRDFLGNGQLIHPRDLTLGGCLAVDAVDHILLFQTELHGCGSNKTITEEFLIYSFSLIYSPTPIGNTSILKTNPAEVTVQCHFKRRNYVSSNAMRPTWTTFASEMQTNQQLQFSLRLMSEDWLSRMPYNAYFLREIMNIEASVLRGNHVPLRLFVDSCVATAHPDPESTPRYPLVTNHGCLTDAKLTGAKSYFMPRSWEDKLHLQLEAFRFQTVDKNSVYITCSLKATTLDVPLDLQHKTCSFLMETKRWVASGGDNQLCSCCETSCDGQREKRSLAADTGTIYRNLWKGGAATLDPILPEDRIPPPEPAAQLQTQEDDQDTSIHPPSEASTLSTILLCGAGAMLAVALAFMSAVICSRLHKPSGHAVRT</sequence>
<dbReference type="GO" id="GO:0007339">
    <property type="term" value="P:binding of sperm to zona pellucida"/>
    <property type="evidence" value="ECO:0007669"/>
    <property type="project" value="UniProtKB-UniRule"/>
</dbReference>
<evidence type="ECO:0000256" key="2">
    <source>
        <dbReference type="ARBA" id="ARBA00006735"/>
    </source>
</evidence>
<dbReference type="GO" id="GO:0035804">
    <property type="term" value="F:structural constituent of egg coat"/>
    <property type="evidence" value="ECO:0007669"/>
    <property type="project" value="UniProtKB-UniRule"/>
</dbReference>
<reference evidence="17" key="3">
    <citation type="submission" date="2025-09" db="UniProtKB">
        <authorList>
            <consortium name="Ensembl"/>
        </authorList>
    </citation>
    <scope>IDENTIFICATION</scope>
</reference>
<dbReference type="PANTHER" id="PTHR11576">
    <property type="entry name" value="ZONA PELLUCIDA SPERM-BINDING PROTEIN 3"/>
    <property type="match status" value="1"/>
</dbReference>
<keyword evidence="12 14" id="KW-1015">Disulfide bond</keyword>
<protein>
    <recommendedName>
        <fullName evidence="3 14">Zona pellucida sperm-binding protein 3</fullName>
    </recommendedName>
</protein>
<evidence type="ECO:0000256" key="9">
    <source>
        <dbReference type="ARBA" id="ARBA00022729"/>
    </source>
</evidence>
<reference evidence="17" key="2">
    <citation type="submission" date="2025-08" db="UniProtKB">
        <authorList>
            <consortium name="Ensembl"/>
        </authorList>
    </citation>
    <scope>IDENTIFICATION</scope>
</reference>
<dbReference type="Gene3D" id="2.60.40.3210">
    <property type="entry name" value="Zona pellucida, ZP-N domain"/>
    <property type="match status" value="1"/>
</dbReference>
<evidence type="ECO:0000256" key="4">
    <source>
        <dbReference type="ARBA" id="ARBA00022475"/>
    </source>
</evidence>
<feature type="transmembrane region" description="Helical" evidence="14">
    <location>
        <begin position="482"/>
        <end position="505"/>
    </location>
</feature>
<dbReference type="Ensembl" id="ENSNFUT00015050336.1">
    <property type="protein sequence ID" value="ENSNFUP00015048239.1"/>
    <property type="gene ID" value="ENSNFUG00015022735.1"/>
</dbReference>
<evidence type="ECO:0000313" key="18">
    <source>
        <dbReference type="Proteomes" id="UP000694548"/>
    </source>
</evidence>
<dbReference type="InterPro" id="IPR055356">
    <property type="entry name" value="ZP-N"/>
</dbReference>
<feature type="signal peptide" evidence="14">
    <location>
        <begin position="1"/>
        <end position="23"/>
    </location>
</feature>
<dbReference type="InterPro" id="IPR042235">
    <property type="entry name" value="ZP-C_dom"/>
</dbReference>
<dbReference type="AlphaFoldDB" id="A0A8C6PUE2"/>
<dbReference type="FunFam" id="2.60.40.4100:FF:000002">
    <property type="entry name" value="Zona pellucida sperm-binding protein 3"/>
    <property type="match status" value="1"/>
</dbReference>
<comment type="PTM">
    <text evidence="14">Proteolytically cleaved before the transmembrane segment to yield the secreted ectodomain incorporated in the zona pellucida.</text>
</comment>
<keyword evidence="7 14" id="KW-0165">Cleavage on pair of basic residues</keyword>
<evidence type="ECO:0000256" key="7">
    <source>
        <dbReference type="ARBA" id="ARBA00022685"/>
    </source>
</evidence>
<comment type="subcellular location">
    <subcellularLocation>
        <location evidence="1">Secreted</location>
        <location evidence="1">Extracellular space</location>
        <location evidence="1">Extracellular matrix</location>
    </subcellularLocation>
    <subcellularLocation>
        <location evidence="14">Zona pellucida</location>
    </subcellularLocation>
    <subcellularLocation>
        <location evidence="14">Cell membrane</location>
        <topology evidence="14">Single-pass type I membrane protein</topology>
    </subcellularLocation>
</comment>
<feature type="region of interest" description="Disordered" evidence="15">
    <location>
        <begin position="70"/>
        <end position="119"/>
    </location>
</feature>
<feature type="chain" id="PRO_5034347605" description="Zona pellucida sperm-binding protein 3" evidence="14">
    <location>
        <begin position="24"/>
        <end position="519"/>
    </location>
</feature>
<keyword evidence="5 14" id="KW-0964">Secreted</keyword>
<dbReference type="GO" id="GO:0005886">
    <property type="term" value="C:plasma membrane"/>
    <property type="evidence" value="ECO:0007669"/>
    <property type="project" value="UniProtKB-SubCell"/>
</dbReference>
<keyword evidence="4 14" id="KW-1003">Cell membrane</keyword>
<keyword evidence="9 14" id="KW-0732">Signal</keyword>
<dbReference type="GO" id="GO:0035805">
    <property type="term" value="C:egg coat"/>
    <property type="evidence" value="ECO:0007669"/>
    <property type="project" value="UniProtKB-SubCell"/>
</dbReference>
<dbReference type="InterPro" id="IPR048290">
    <property type="entry name" value="ZP_chr"/>
</dbReference>
<dbReference type="GO" id="GO:0035803">
    <property type="term" value="P:egg coat formation"/>
    <property type="evidence" value="ECO:0007669"/>
    <property type="project" value="UniProtKB-UniRule"/>
</dbReference>
<dbReference type="PROSITE" id="PS51034">
    <property type="entry name" value="ZP_2"/>
    <property type="match status" value="1"/>
</dbReference>
<keyword evidence="11 14" id="KW-0472">Membrane</keyword>
<keyword evidence="6 14" id="KW-0272">Extracellular matrix</keyword>
<dbReference type="SMART" id="SM00241">
    <property type="entry name" value="ZP"/>
    <property type="match status" value="1"/>
</dbReference>
<dbReference type="InterPro" id="IPR055355">
    <property type="entry name" value="ZP-C"/>
</dbReference>
<dbReference type="GO" id="GO:2000344">
    <property type="term" value="P:positive regulation of acrosome reaction"/>
    <property type="evidence" value="ECO:0007669"/>
    <property type="project" value="UniProtKB-UniRule"/>
</dbReference>
<name>A0A8C6PUE2_NOTFU</name>
<dbReference type="FunFam" id="2.60.40.3210:FF:000001">
    <property type="entry name" value="Zona pellucida sperm-binding protein 3"/>
    <property type="match status" value="1"/>
</dbReference>
<dbReference type="Pfam" id="PF23344">
    <property type="entry name" value="ZP-N"/>
    <property type="match status" value="1"/>
</dbReference>
<evidence type="ECO:0000256" key="6">
    <source>
        <dbReference type="ARBA" id="ARBA00022530"/>
    </source>
</evidence>
<dbReference type="GeneTree" id="ENSGT01030000234567"/>
<feature type="domain" description="ZP" evidence="16">
    <location>
        <begin position="139"/>
        <end position="397"/>
    </location>
</feature>
<proteinExistence type="inferred from homology"/>
<comment type="similarity">
    <text evidence="2 14">Belongs to the ZP domain family. ZPC subfamily.</text>
</comment>
<feature type="region of interest" description="Disordered" evidence="15">
    <location>
        <begin position="447"/>
        <end position="477"/>
    </location>
</feature>
<evidence type="ECO:0000256" key="3">
    <source>
        <dbReference type="ARBA" id="ARBA00017980"/>
    </source>
</evidence>
<keyword evidence="18" id="KW-1185">Reference proteome</keyword>
<evidence type="ECO:0000256" key="13">
    <source>
        <dbReference type="ARBA" id="ARBA00023180"/>
    </source>
</evidence>
<dbReference type="GO" id="GO:0032190">
    <property type="term" value="F:acrosin binding"/>
    <property type="evidence" value="ECO:0007669"/>
    <property type="project" value="TreeGrafter"/>
</dbReference>
<keyword evidence="8 14" id="KW-0812">Transmembrane</keyword>
<dbReference type="Proteomes" id="UP000694548">
    <property type="component" value="Chromosome sgr06"/>
</dbReference>
<evidence type="ECO:0000256" key="8">
    <source>
        <dbReference type="ARBA" id="ARBA00022692"/>
    </source>
</evidence>
<dbReference type="PANTHER" id="PTHR11576:SF2">
    <property type="entry name" value="ZONA PELLUCIDA SPERM-BINDING PROTEIN 3"/>
    <property type="match status" value="1"/>
</dbReference>
<evidence type="ECO:0000256" key="1">
    <source>
        <dbReference type="ARBA" id="ARBA00004498"/>
    </source>
</evidence>
<dbReference type="Gene3D" id="2.60.40.4100">
    <property type="entry name" value="Zona pellucida, ZP-C domain"/>
    <property type="match status" value="1"/>
</dbReference>
<evidence type="ECO:0000256" key="11">
    <source>
        <dbReference type="ARBA" id="ARBA00023136"/>
    </source>
</evidence>
<reference evidence="17" key="1">
    <citation type="submission" date="2014-08" db="EMBL/GenBank/DDBJ databases">
        <authorList>
            <person name="Senf B."/>
            <person name="Petzold A."/>
            <person name="Downie B.R."/>
            <person name="Koch P."/>
            <person name="Platzer M."/>
        </authorList>
    </citation>
    <scope>NUCLEOTIDE SEQUENCE [LARGE SCALE GENOMIC DNA]</scope>
    <source>
        <strain evidence="17">GRZ</strain>
    </source>
</reference>
<evidence type="ECO:0000256" key="10">
    <source>
        <dbReference type="ARBA" id="ARBA00022989"/>
    </source>
</evidence>
<dbReference type="Pfam" id="PF00100">
    <property type="entry name" value="Zona_pellucida"/>
    <property type="match status" value="1"/>
</dbReference>
<comment type="function">
    <text evidence="14">Component of the zona pellucida, an extracellular matrix surrounding oocytes which mediates sperm binding, induction of the acrosome reaction and prevents post-fertilization polyspermy. The zona pellucida is composed of 3 to 4 glycoproteins, ZP1, ZP2, ZP3, and ZP4. ZP3 is essential for sperm binding and zona matrix formation.</text>
</comment>